<sequence>MSLRQLSQSSLQFILFGGKGGVGKTTMAAATAVEMAREHKVLLFTTDPAPSLADSFGQKIGSEPTAVEQVPNLFAMEIDASKVLKEFKEEYGSEILDILQQGTYLADEEAEELFQMEIPGLDEVMSFKKIMDFMDNSEYDMYIVDTAPTGHTLRLLMLPDLLDNWIKFLGTLRWKYHTVVRHLAQKGNMEGADKFLVEMKKTVKKVHALLQDVERTEFVVVTIAEKMAVAETQDLIKSLHKMQVPSGHIIINNIFPQDESDFIRKRRGFQDQYIQSMKEMFPHHIITEVVLQATEVQGIAGLQTLGTQLFTETAEKEG</sequence>
<dbReference type="Pfam" id="PF02374">
    <property type="entry name" value="ArsA_ATPase"/>
    <property type="match status" value="1"/>
</dbReference>
<reference evidence="4" key="1">
    <citation type="submission" date="2018-12" db="EMBL/GenBank/DDBJ databases">
        <title>Tengunoibacter tsumagoiensis gen. nov., sp. nov., Dictyobacter kobayashii sp. nov., D. alpinus sp. nov., and D. joshuensis sp. nov. and description of Dictyobacteraceae fam. nov. within the order Ktedonobacterales isolated from Tengu-no-mugimeshi.</title>
        <authorList>
            <person name="Wang C.M."/>
            <person name="Zheng Y."/>
            <person name="Sakai Y."/>
            <person name="Toyoda A."/>
            <person name="Minakuchi Y."/>
            <person name="Abe K."/>
            <person name="Yokota A."/>
            <person name="Yabe S."/>
        </authorList>
    </citation>
    <scope>NUCLEOTIDE SEQUENCE [LARGE SCALE GENOMIC DNA]</scope>
    <source>
        <strain evidence="4">S-27</strain>
    </source>
</reference>
<dbReference type="AlphaFoldDB" id="A0A401ZGR6"/>
<dbReference type="SUPFAM" id="SSF52540">
    <property type="entry name" value="P-loop containing nucleoside triphosphate hydrolases"/>
    <property type="match status" value="1"/>
</dbReference>
<keyword evidence="4" id="KW-1185">Reference proteome</keyword>
<dbReference type="OrthoDB" id="9780677at2"/>
<name>A0A401ZGR6_9CHLR</name>
<gene>
    <name evidence="3" type="ORF">KDAU_33860</name>
</gene>
<proteinExistence type="inferred from homology"/>
<dbReference type="RefSeq" id="WP_126597041.1">
    <property type="nucleotide sequence ID" value="NZ_BIFQ01000001.1"/>
</dbReference>
<dbReference type="InterPro" id="IPR027417">
    <property type="entry name" value="P-loop_NTPase"/>
</dbReference>
<comment type="caution">
    <text evidence="3">The sequence shown here is derived from an EMBL/GenBank/DDBJ whole genome shotgun (WGS) entry which is preliminary data.</text>
</comment>
<dbReference type="PANTHER" id="PTHR10803:SF3">
    <property type="entry name" value="ATPASE GET3"/>
    <property type="match status" value="1"/>
</dbReference>
<dbReference type="GO" id="GO:0016887">
    <property type="term" value="F:ATP hydrolysis activity"/>
    <property type="evidence" value="ECO:0007669"/>
    <property type="project" value="InterPro"/>
</dbReference>
<evidence type="ECO:0000313" key="4">
    <source>
        <dbReference type="Proteomes" id="UP000287224"/>
    </source>
</evidence>
<dbReference type="GO" id="GO:0005524">
    <property type="term" value="F:ATP binding"/>
    <property type="evidence" value="ECO:0007669"/>
    <property type="project" value="InterPro"/>
</dbReference>
<dbReference type="Proteomes" id="UP000287224">
    <property type="component" value="Unassembled WGS sequence"/>
</dbReference>
<feature type="domain" description="ArsA/GET3 Anion-transporting ATPase-like" evidence="2">
    <location>
        <begin position="12"/>
        <end position="309"/>
    </location>
</feature>
<dbReference type="EMBL" id="BIFQ01000001">
    <property type="protein sequence ID" value="GCE06057.1"/>
    <property type="molecule type" value="Genomic_DNA"/>
</dbReference>
<dbReference type="Gene3D" id="3.40.50.300">
    <property type="entry name" value="P-loop containing nucleotide triphosphate hydrolases"/>
    <property type="match status" value="1"/>
</dbReference>
<dbReference type="PANTHER" id="PTHR10803">
    <property type="entry name" value="ARSENICAL PUMP-DRIVING ATPASE ARSENITE-TRANSLOCATING ATPASE"/>
    <property type="match status" value="1"/>
</dbReference>
<dbReference type="InterPro" id="IPR025723">
    <property type="entry name" value="ArsA/GET3_ATPase-like"/>
</dbReference>
<comment type="similarity">
    <text evidence="1">Belongs to the arsA ATPase family.</text>
</comment>
<dbReference type="NCBIfam" id="TIGR00345">
    <property type="entry name" value="GET3_arsA_TRC40"/>
    <property type="match status" value="1"/>
</dbReference>
<organism evidence="3 4">
    <name type="scientific">Dictyobacter aurantiacus</name>
    <dbReference type="NCBI Taxonomy" id="1936993"/>
    <lineage>
        <taxon>Bacteria</taxon>
        <taxon>Bacillati</taxon>
        <taxon>Chloroflexota</taxon>
        <taxon>Ktedonobacteria</taxon>
        <taxon>Ktedonobacterales</taxon>
        <taxon>Dictyobacteraceae</taxon>
        <taxon>Dictyobacter</taxon>
    </lineage>
</organism>
<dbReference type="InterPro" id="IPR016300">
    <property type="entry name" value="ATPase_ArsA/GET3"/>
</dbReference>
<evidence type="ECO:0000256" key="1">
    <source>
        <dbReference type="ARBA" id="ARBA00011040"/>
    </source>
</evidence>
<protein>
    <submittedName>
        <fullName evidence="3">Arsenic transporter ATPase</fullName>
    </submittedName>
</protein>
<evidence type="ECO:0000313" key="3">
    <source>
        <dbReference type="EMBL" id="GCE06057.1"/>
    </source>
</evidence>
<evidence type="ECO:0000259" key="2">
    <source>
        <dbReference type="Pfam" id="PF02374"/>
    </source>
</evidence>
<accession>A0A401ZGR6</accession>
<dbReference type="CDD" id="cd02035">
    <property type="entry name" value="ArsA"/>
    <property type="match status" value="1"/>
</dbReference>